<feature type="compositionally biased region" description="Polar residues" evidence="1">
    <location>
        <begin position="372"/>
        <end position="390"/>
    </location>
</feature>
<feature type="compositionally biased region" description="Low complexity" evidence="1">
    <location>
        <begin position="199"/>
        <end position="213"/>
    </location>
</feature>
<feature type="region of interest" description="Disordered" evidence="1">
    <location>
        <begin position="31"/>
        <end position="221"/>
    </location>
</feature>
<proteinExistence type="predicted"/>
<dbReference type="Proteomes" id="UP000324767">
    <property type="component" value="Unassembled WGS sequence"/>
</dbReference>
<feature type="compositionally biased region" description="Low complexity" evidence="1">
    <location>
        <begin position="336"/>
        <end position="347"/>
    </location>
</feature>
<comment type="caution">
    <text evidence="2">The sequence shown here is derived from an EMBL/GenBank/DDBJ whole genome shotgun (WGS) entry which is preliminary data.</text>
</comment>
<feature type="compositionally biased region" description="Polar residues" evidence="1">
    <location>
        <begin position="75"/>
        <end position="91"/>
    </location>
</feature>
<name>A0A5M8PP94_9LECA</name>
<evidence type="ECO:0000313" key="3">
    <source>
        <dbReference type="Proteomes" id="UP000324767"/>
    </source>
</evidence>
<dbReference type="EMBL" id="VXIT01000009">
    <property type="protein sequence ID" value="KAA6410504.1"/>
    <property type="molecule type" value="Genomic_DNA"/>
</dbReference>
<gene>
    <name evidence="2" type="ORF">FRX48_05926</name>
</gene>
<dbReference type="AlphaFoldDB" id="A0A5M8PP94"/>
<feature type="compositionally biased region" description="Pro residues" evidence="1">
    <location>
        <begin position="296"/>
        <end position="315"/>
    </location>
</feature>
<evidence type="ECO:0000313" key="2">
    <source>
        <dbReference type="EMBL" id="KAA6410504.1"/>
    </source>
</evidence>
<dbReference type="OrthoDB" id="5431248at2759"/>
<organism evidence="2 3">
    <name type="scientific">Lasallia pustulata</name>
    <dbReference type="NCBI Taxonomy" id="136370"/>
    <lineage>
        <taxon>Eukaryota</taxon>
        <taxon>Fungi</taxon>
        <taxon>Dikarya</taxon>
        <taxon>Ascomycota</taxon>
        <taxon>Pezizomycotina</taxon>
        <taxon>Lecanoromycetes</taxon>
        <taxon>OSLEUM clade</taxon>
        <taxon>Umbilicariomycetidae</taxon>
        <taxon>Umbilicariales</taxon>
        <taxon>Umbilicariaceae</taxon>
        <taxon>Lasallia</taxon>
    </lineage>
</organism>
<protein>
    <submittedName>
        <fullName evidence="2">Uncharacterized protein</fullName>
    </submittedName>
</protein>
<feature type="compositionally biased region" description="Low complexity" evidence="1">
    <location>
        <begin position="133"/>
        <end position="143"/>
    </location>
</feature>
<dbReference type="PRINTS" id="PR01217">
    <property type="entry name" value="PRICHEXTENSN"/>
</dbReference>
<feature type="compositionally biased region" description="Low complexity" evidence="1">
    <location>
        <begin position="47"/>
        <end position="74"/>
    </location>
</feature>
<feature type="region of interest" description="Disordered" evidence="1">
    <location>
        <begin position="276"/>
        <end position="393"/>
    </location>
</feature>
<feature type="compositionally biased region" description="Polar residues" evidence="1">
    <location>
        <begin position="189"/>
        <end position="198"/>
    </location>
</feature>
<evidence type="ECO:0000256" key="1">
    <source>
        <dbReference type="SAM" id="MobiDB-lite"/>
    </source>
</evidence>
<reference evidence="2 3" key="1">
    <citation type="submission" date="2019-09" db="EMBL/GenBank/DDBJ databases">
        <title>The hologenome of the rock-dwelling lichen Lasallia pustulata.</title>
        <authorList>
            <person name="Greshake Tzovaras B."/>
            <person name="Segers F."/>
            <person name="Bicker A."/>
            <person name="Dal Grande F."/>
            <person name="Otte J."/>
            <person name="Hankeln T."/>
            <person name="Schmitt I."/>
            <person name="Ebersberger I."/>
        </authorList>
    </citation>
    <scope>NUCLEOTIDE SEQUENCE [LARGE SCALE GENOMIC DNA]</scope>
    <source>
        <strain evidence="2">A1-1</strain>
    </source>
</reference>
<accession>A0A5M8PP94</accession>
<sequence length="446" mass="48483">MPNKYSYAHVLSQLESQGRLDPNHRSHSRYLESWYDSGPDSPRSESVDTSSSSSEPSAAPPSLSLSQSSPDTDSLYSIESTGSRTADSIVTQIYAPQPPATPPAIEHAPLRSPPLRPFPNYTRRDSTPQYIGRSPTSSSQSYSPRPPRPGLSHSTTPPAPFLLPSSTERTPISPLFSPTSKRHYAEPTFTHSQPTFTHSEPSFSDPEPSFTDSEPSFTDAESMFTNDSYFANFPFTGSFSPSQSSLKTDAASTYTTDSYFATLSLPGTLTPLSQELDSRINPWDDLPHLPSTFRMHPPPPPPPPPSPPPSPAPPPRLRRPAPISRTRPSEHPLAPQSPYRSSPSSKDSTPKAHRLPFLKLSAPQPKPRHAPTPSQSTVVASLPPTTSSTKAGDGWVASTYRVEGMSEKELERLRRKGVNPALRAEMRAARRGKGGVPVSVGNTFIG</sequence>